<dbReference type="Gene3D" id="3.30.1520.10">
    <property type="entry name" value="Phox-like domain"/>
    <property type="match status" value="1"/>
</dbReference>
<feature type="coiled-coil region" evidence="1">
    <location>
        <begin position="416"/>
        <end position="464"/>
    </location>
</feature>
<feature type="compositionally biased region" description="Basic and acidic residues" evidence="2">
    <location>
        <begin position="935"/>
        <end position="964"/>
    </location>
</feature>
<dbReference type="PROSITE" id="PS50195">
    <property type="entry name" value="PX"/>
    <property type="match status" value="1"/>
</dbReference>
<feature type="compositionally biased region" description="Gly residues" evidence="2">
    <location>
        <begin position="332"/>
        <end position="341"/>
    </location>
</feature>
<feature type="compositionally biased region" description="Gly residues" evidence="2">
    <location>
        <begin position="881"/>
        <end position="896"/>
    </location>
</feature>
<keyword evidence="1" id="KW-0175">Coiled coil</keyword>
<dbReference type="EMBL" id="KZ678140">
    <property type="protein sequence ID" value="PSN63393.1"/>
    <property type="molecule type" value="Genomic_DNA"/>
</dbReference>
<feature type="region of interest" description="Disordered" evidence="2">
    <location>
        <begin position="871"/>
        <end position="896"/>
    </location>
</feature>
<feature type="region of interest" description="Disordered" evidence="2">
    <location>
        <begin position="290"/>
        <end position="344"/>
    </location>
</feature>
<evidence type="ECO:0000256" key="1">
    <source>
        <dbReference type="SAM" id="Coils"/>
    </source>
</evidence>
<dbReference type="PANTHER" id="PTHR47185:SF1">
    <property type="entry name" value="PX DOMAIN-CONTAINING PROTEIN YPR097W"/>
    <property type="match status" value="1"/>
</dbReference>
<dbReference type="Pfam" id="PF12828">
    <property type="entry name" value="PXB"/>
    <property type="match status" value="1"/>
</dbReference>
<dbReference type="STRING" id="1448308.A0A2T2ND85"/>
<keyword evidence="5" id="KW-1185">Reference proteome</keyword>
<feature type="domain" description="PX" evidence="3">
    <location>
        <begin position="233"/>
        <end position="418"/>
    </location>
</feature>
<dbReference type="CDD" id="cd06869">
    <property type="entry name" value="PX_UP2_fungi"/>
    <property type="match status" value="1"/>
</dbReference>
<feature type="region of interest" description="Disordered" evidence="2">
    <location>
        <begin position="915"/>
        <end position="964"/>
    </location>
</feature>
<evidence type="ECO:0000259" key="3">
    <source>
        <dbReference type="PROSITE" id="PS50195"/>
    </source>
</evidence>
<dbReference type="InterPro" id="IPR047168">
    <property type="entry name" value="LEC1-like"/>
</dbReference>
<feature type="compositionally biased region" description="Acidic residues" evidence="2">
    <location>
        <begin position="915"/>
        <end position="934"/>
    </location>
</feature>
<dbReference type="SMART" id="SM00312">
    <property type="entry name" value="PX"/>
    <property type="match status" value="1"/>
</dbReference>
<evidence type="ECO:0000256" key="2">
    <source>
        <dbReference type="SAM" id="MobiDB-lite"/>
    </source>
</evidence>
<dbReference type="AlphaFoldDB" id="A0A2T2ND85"/>
<evidence type="ECO:0000313" key="4">
    <source>
        <dbReference type="EMBL" id="PSN63393.1"/>
    </source>
</evidence>
<dbReference type="InterPro" id="IPR036871">
    <property type="entry name" value="PX_dom_sf"/>
</dbReference>
<sequence length="980" mass="110978">MASGLPPALKLNGAAEPTTMDDNRPTVASFGEPHHDRAAAEPRPLTARTNTTFSKMSTMSVPPEGSILTGKQEHYLKRELISQQTKFEIAELSSPTALQRFGAPFRSDAGEVAPEDSELPILRYIFVHHVRNFPFLDKAKEKEFWQDKLQFLESFANKHISSSEDRLEETKRRKLALKAEKLVELMMVSGIPTASGYEERIRFSEMEIVERGANENGLTINAPSGHFINGWDVNVAGVRTTSVKKHLRYHTHAEYLIRVKQGGSNDVYVGRRYADFVQLHKRIRLELPGKVLPPLPRKNKKDSLLSSKDDDDVSSISSGSTQDPTPDSYENGGNGGGGGGLRSYIFSSHKRNASATSLGKSRSPRASGDNLAYQQPRVLYREEQRVSLRAFLRTFLQNETIAQSNAMAEFLTGNPVELNEEEMEDIERRKEMDEKRIEEQKQFYEVARQRAAELDIHMEKFRREIVESNGLSKLFGEIRVKNTISELKPEYQKFAEWLRIEVAATLYHLFLAEDNSPELFAQAKRIHSLVPYSVLKNVIRIANPAAVMSGVLDLFLAQPFGARSLLQRMFGMAIHDGVRSVQKSIDTLASSKIKDDVLCKKLKAFVESDEDVKDIIRTEAADENVDVVVAILRSEYFEPELKPEQVEKVFNAYVAWNNAVENVSRQRLSRKSSTYSNRSSRTNASTQIDKELRQGAELFAHLKQYLKLCLRQRDKLMMLQIIEELFRDLFTIFYEPLVRVYKSANVYNSITDFALFVDDTIKVIEACQRQDVSADPNQTVQAFIDLCARHEDNFYKFVHEVHIHDNGLFDQLMGWLEGILEFLRHGPGGGGKLDMNALFQGGMDSGTIDKEKAIKEINSLIRWQTARKKWHQDKTRQKMASGGGDEPGDVLGGMGGFKTSDFGLNEMDLQDLELDDDADDSDSELEEDDIADPIEAERRHRARAAEKLRRKAGEPQKPPIEEIGKLHPTFLSMLRSVLAE</sequence>
<reference evidence="4 5" key="1">
    <citation type="journal article" date="2018" name="Front. Microbiol.">
        <title>Genome-Wide Analysis of Corynespora cassiicola Leaf Fall Disease Putative Effectors.</title>
        <authorList>
            <person name="Lopez D."/>
            <person name="Ribeiro S."/>
            <person name="Label P."/>
            <person name="Fumanal B."/>
            <person name="Venisse J.S."/>
            <person name="Kohler A."/>
            <person name="de Oliveira R.R."/>
            <person name="Labutti K."/>
            <person name="Lipzen A."/>
            <person name="Lail K."/>
            <person name="Bauer D."/>
            <person name="Ohm R.A."/>
            <person name="Barry K.W."/>
            <person name="Spatafora J."/>
            <person name="Grigoriev I.V."/>
            <person name="Martin F.M."/>
            <person name="Pujade-Renaud V."/>
        </authorList>
    </citation>
    <scope>NUCLEOTIDE SEQUENCE [LARGE SCALE GENOMIC DNA]</scope>
    <source>
        <strain evidence="4 5">Philippines</strain>
    </source>
</reference>
<dbReference type="SUPFAM" id="SSF64268">
    <property type="entry name" value="PX domain"/>
    <property type="match status" value="1"/>
</dbReference>
<dbReference type="Proteomes" id="UP000240883">
    <property type="component" value="Unassembled WGS sequence"/>
</dbReference>
<dbReference type="OrthoDB" id="71672at2759"/>
<proteinExistence type="predicted"/>
<dbReference type="GO" id="GO:0035091">
    <property type="term" value="F:phosphatidylinositol binding"/>
    <property type="evidence" value="ECO:0007669"/>
    <property type="project" value="InterPro"/>
</dbReference>
<dbReference type="PANTHER" id="PTHR47185">
    <property type="entry name" value="PX DOMAIN-CONTAINING PROTEIN YPR097W"/>
    <property type="match status" value="1"/>
</dbReference>
<gene>
    <name evidence="4" type="ORF">BS50DRAFT_500943</name>
</gene>
<protein>
    <recommendedName>
        <fullName evidence="3">PX domain-containing protein</fullName>
    </recommendedName>
</protein>
<dbReference type="Pfam" id="PF00787">
    <property type="entry name" value="PX"/>
    <property type="match status" value="1"/>
</dbReference>
<organism evidence="4 5">
    <name type="scientific">Corynespora cassiicola Philippines</name>
    <dbReference type="NCBI Taxonomy" id="1448308"/>
    <lineage>
        <taxon>Eukaryota</taxon>
        <taxon>Fungi</taxon>
        <taxon>Dikarya</taxon>
        <taxon>Ascomycota</taxon>
        <taxon>Pezizomycotina</taxon>
        <taxon>Dothideomycetes</taxon>
        <taxon>Pleosporomycetidae</taxon>
        <taxon>Pleosporales</taxon>
        <taxon>Corynesporascaceae</taxon>
        <taxon>Corynespora</taxon>
    </lineage>
</organism>
<name>A0A2T2ND85_CORCC</name>
<dbReference type="Pfam" id="PF12825">
    <property type="entry name" value="DUF3818"/>
    <property type="match status" value="1"/>
</dbReference>
<accession>A0A2T2ND85</accession>
<feature type="region of interest" description="Disordered" evidence="2">
    <location>
        <begin position="1"/>
        <end position="45"/>
    </location>
</feature>
<evidence type="ECO:0000313" key="5">
    <source>
        <dbReference type="Proteomes" id="UP000240883"/>
    </source>
</evidence>
<dbReference type="InterPro" id="IPR001683">
    <property type="entry name" value="PX_dom"/>
</dbReference>
<dbReference type="InterPro" id="IPR024554">
    <property type="entry name" value="LEC1-like_C"/>
</dbReference>
<dbReference type="InterPro" id="IPR024555">
    <property type="entry name" value="PX-associated"/>
</dbReference>